<keyword evidence="4 11" id="KW-0328">Glycosyltransferase</keyword>
<evidence type="ECO:0000256" key="10">
    <source>
        <dbReference type="ARBA" id="ARBA00048545"/>
    </source>
</evidence>
<dbReference type="GO" id="GO:0006164">
    <property type="term" value="P:purine nucleotide biosynthetic process"/>
    <property type="evidence" value="ECO:0007669"/>
    <property type="project" value="UniProtKB-KW"/>
</dbReference>
<dbReference type="PANTHER" id="PTHR11907">
    <property type="entry name" value="AMIDOPHOSPHORIBOSYLTRANSFERASE"/>
    <property type="match status" value="1"/>
</dbReference>
<evidence type="ECO:0000256" key="13">
    <source>
        <dbReference type="PIRSR" id="PIRSR000485-2"/>
    </source>
</evidence>
<keyword evidence="13" id="KW-0479">Metal-binding</keyword>
<feature type="binding site" evidence="13">
    <location>
        <position position="416"/>
    </location>
    <ligand>
        <name>Mg(2+)</name>
        <dbReference type="ChEBI" id="CHEBI:18420"/>
    </ligand>
</feature>
<evidence type="ECO:0000256" key="2">
    <source>
        <dbReference type="ARBA" id="ARBA00010138"/>
    </source>
</evidence>
<proteinExistence type="inferred from homology"/>
<dbReference type="CDD" id="cd06223">
    <property type="entry name" value="PRTases_typeI"/>
    <property type="match status" value="1"/>
</dbReference>
<feature type="active site" description="Nucleophile" evidence="12">
    <location>
        <position position="39"/>
    </location>
</feature>
<dbReference type="Proteomes" id="UP000887569">
    <property type="component" value="Unplaced"/>
</dbReference>
<keyword evidence="6 11" id="KW-0658">Purine biosynthesis</keyword>
<dbReference type="GO" id="GO:0009113">
    <property type="term" value="P:purine nucleobase biosynthetic process"/>
    <property type="evidence" value="ECO:0007669"/>
    <property type="project" value="InterPro"/>
</dbReference>
<name>A0A915AK65_PARUN</name>
<keyword evidence="14" id="KW-0408">Iron</keyword>
<evidence type="ECO:0000256" key="8">
    <source>
        <dbReference type="ARBA" id="ARBA00033770"/>
    </source>
</evidence>
<evidence type="ECO:0000256" key="7">
    <source>
        <dbReference type="ARBA" id="ARBA00022962"/>
    </source>
</evidence>
<dbReference type="GO" id="GO:0046872">
    <property type="term" value="F:metal ion binding"/>
    <property type="evidence" value="ECO:0007669"/>
    <property type="project" value="UniProtKB-KW"/>
</dbReference>
<comment type="similarity">
    <text evidence="2 11">In the C-terminal section; belongs to the purine/pyrimidine phosphoribosyltransferase family.</text>
</comment>
<protein>
    <recommendedName>
        <fullName evidence="8 11">Amidophosphoribosyltransferase</fullName>
        <shortName evidence="11">ATase</shortName>
        <ecNumber evidence="3 11">2.4.2.14</ecNumber>
    </recommendedName>
    <alternativeName>
        <fullName evidence="9 11">Glutamine phosphoribosylpyrophosphate amidotransferase</fullName>
    </alternativeName>
</protein>
<comment type="cofactor">
    <cofactor evidence="14">
        <name>[4Fe-4S] cluster</name>
        <dbReference type="ChEBI" id="CHEBI:49883"/>
    </cofactor>
    <text evidence="14">Binds 1 [4Fe-4S] cluster per subunit.</text>
</comment>
<dbReference type="SUPFAM" id="SSF53271">
    <property type="entry name" value="PRTase-like"/>
    <property type="match status" value="1"/>
</dbReference>
<dbReference type="InterPro" id="IPR005854">
    <property type="entry name" value="PurF"/>
</dbReference>
<dbReference type="SUPFAM" id="SSF56235">
    <property type="entry name" value="N-terminal nucleophile aminohydrolases (Ntn hydrolases)"/>
    <property type="match status" value="1"/>
</dbReference>
<dbReference type="GO" id="GO:0004044">
    <property type="term" value="F:amidophosphoribosyltransferase activity"/>
    <property type="evidence" value="ECO:0007669"/>
    <property type="project" value="UniProtKB-EC"/>
</dbReference>
<dbReference type="GO" id="GO:0051536">
    <property type="term" value="F:iron-sulfur cluster binding"/>
    <property type="evidence" value="ECO:0007669"/>
    <property type="project" value="UniProtKB-KW"/>
</dbReference>
<dbReference type="InterPro" id="IPR000836">
    <property type="entry name" value="PRTase_dom"/>
</dbReference>
<evidence type="ECO:0000256" key="5">
    <source>
        <dbReference type="ARBA" id="ARBA00022679"/>
    </source>
</evidence>
<dbReference type="HAMAP" id="MF_01931">
    <property type="entry name" value="PurF"/>
    <property type="match status" value="1"/>
</dbReference>
<evidence type="ECO:0000256" key="4">
    <source>
        <dbReference type="ARBA" id="ARBA00022676"/>
    </source>
</evidence>
<evidence type="ECO:0000313" key="16">
    <source>
        <dbReference type="Proteomes" id="UP000887569"/>
    </source>
</evidence>
<evidence type="ECO:0000256" key="12">
    <source>
        <dbReference type="PIRSR" id="PIRSR000485-1"/>
    </source>
</evidence>
<evidence type="ECO:0000256" key="11">
    <source>
        <dbReference type="PIRNR" id="PIRNR000485"/>
    </source>
</evidence>
<dbReference type="WBParaSite" id="PgR010_g114_t03">
    <property type="protein sequence ID" value="PgR010_g114_t03"/>
    <property type="gene ID" value="PgR010_g114"/>
</dbReference>
<dbReference type="PROSITE" id="PS51278">
    <property type="entry name" value="GATASE_TYPE_2"/>
    <property type="match status" value="1"/>
</dbReference>
<keyword evidence="16" id="KW-1185">Reference proteome</keyword>
<feature type="binding site" evidence="14">
    <location>
        <position position="307"/>
    </location>
    <ligand>
        <name>[4Fe-4S] cluster</name>
        <dbReference type="ChEBI" id="CHEBI:49883"/>
    </ligand>
</feature>
<feature type="binding site" evidence="14">
    <location>
        <position position="511"/>
    </location>
    <ligand>
        <name>[4Fe-4S] cluster</name>
        <dbReference type="ChEBI" id="CHEBI:49883"/>
    </ligand>
</feature>
<evidence type="ECO:0000256" key="9">
    <source>
        <dbReference type="ARBA" id="ARBA00033776"/>
    </source>
</evidence>
<dbReference type="InterPro" id="IPR017932">
    <property type="entry name" value="GATase_2_dom"/>
</dbReference>
<dbReference type="Gene3D" id="3.60.20.10">
    <property type="entry name" value="Glutamine Phosphoribosylpyrophosphate, subunit 1, domain 1"/>
    <property type="match status" value="1"/>
</dbReference>
<reference evidence="17" key="1">
    <citation type="submission" date="2022-11" db="UniProtKB">
        <authorList>
            <consortium name="WormBaseParasite"/>
        </authorList>
    </citation>
    <scope>IDENTIFICATION</scope>
</reference>
<sequence>SHLVDDFRRVDEGRITTERKITFTNKGDESRIIYGKRMCGILGLIVAEGIAPGDLAYIAVDALTSLQHRGTESSGLVGTNGIHKNYFEIAKGCGLVKDCYTNESLNKFVESVAVLGHNRYSTAGMKGAINCVQPFVVHTAVGLIAIAHNGELVDAKQRREEVLNAGVGLSTDTDSELIAQLISKSVAINLKCRVSESSFGDISKELAVTMSSLRMSYSLLVMTYDRIYALRDPYGNRPLCVGTLYSSTQYDPRVPGRPYAYMAASESCALPSKSVLKCEVKPGEIIEITRNGIRSVCQMEPASPAFCVFEYVYFARCDSFFEGQQVQSVREECGRILAEESNIDADIVSTVPDSATAASIGFAEKSGIRYEQVLHRNSYVGRSFIQPNTELRQKSVTKKFGVIARNVLDKRIVLIDDSIVRGNTMGIIVRLLKEHGAKEVHLRIASPPVRYPCFMGINIPSTKELIAANRSIDEISEEFGADSVRYLSVEGLQRAVVAGIKRHSNWEIGHCMACLTGKYPTNLDW</sequence>
<accession>A0A915AK65</accession>
<comment type="cofactor">
    <cofactor evidence="13">
        <name>Mg(2+)</name>
        <dbReference type="ChEBI" id="CHEBI:18420"/>
    </cofactor>
    <text evidence="13">Binds 1 Mg(2+) ion per subunit.</text>
</comment>
<dbReference type="Pfam" id="PF13522">
    <property type="entry name" value="GATase_6"/>
    <property type="match status" value="1"/>
</dbReference>
<comment type="pathway">
    <text evidence="1 11">Purine metabolism; IMP biosynthesis via de novo pathway; N(1)-(5-phospho-D-ribosyl)glycinamide from 5-phospho-alpha-D-ribose 1-diphosphate: step 1/2.</text>
</comment>
<evidence type="ECO:0000256" key="1">
    <source>
        <dbReference type="ARBA" id="ARBA00005209"/>
    </source>
</evidence>
<comment type="catalytic activity">
    <reaction evidence="10">
        <text>5-phospho-beta-D-ribosylamine + L-glutamate + diphosphate = 5-phospho-alpha-D-ribose 1-diphosphate + L-glutamine + H2O</text>
        <dbReference type="Rhea" id="RHEA:14905"/>
        <dbReference type="ChEBI" id="CHEBI:15377"/>
        <dbReference type="ChEBI" id="CHEBI:29985"/>
        <dbReference type="ChEBI" id="CHEBI:33019"/>
        <dbReference type="ChEBI" id="CHEBI:58017"/>
        <dbReference type="ChEBI" id="CHEBI:58359"/>
        <dbReference type="ChEBI" id="CHEBI:58681"/>
        <dbReference type="EC" id="2.4.2.14"/>
    </reaction>
    <physiologicalReaction direction="right-to-left" evidence="10">
        <dbReference type="Rhea" id="RHEA:14907"/>
    </physiologicalReaction>
</comment>
<keyword evidence="14" id="KW-0411">Iron-sulfur</keyword>
<keyword evidence="13" id="KW-0460">Magnesium</keyword>
<feature type="binding site" evidence="13">
    <location>
        <position position="354"/>
    </location>
    <ligand>
        <name>Mg(2+)</name>
        <dbReference type="ChEBI" id="CHEBI:18420"/>
    </ligand>
</feature>
<dbReference type="InterPro" id="IPR029055">
    <property type="entry name" value="Ntn_hydrolases_N"/>
</dbReference>
<feature type="binding site" evidence="14">
    <location>
        <position position="453"/>
    </location>
    <ligand>
        <name>[4Fe-4S] cluster</name>
        <dbReference type="ChEBI" id="CHEBI:49883"/>
    </ligand>
</feature>
<evidence type="ECO:0000256" key="14">
    <source>
        <dbReference type="PIRSR" id="PIRSR000485-3"/>
    </source>
</evidence>
<evidence type="ECO:0000259" key="15">
    <source>
        <dbReference type="PROSITE" id="PS51278"/>
    </source>
</evidence>
<organism evidence="16 17">
    <name type="scientific">Parascaris univalens</name>
    <name type="common">Nematode worm</name>
    <dbReference type="NCBI Taxonomy" id="6257"/>
    <lineage>
        <taxon>Eukaryota</taxon>
        <taxon>Metazoa</taxon>
        <taxon>Ecdysozoa</taxon>
        <taxon>Nematoda</taxon>
        <taxon>Chromadorea</taxon>
        <taxon>Rhabditida</taxon>
        <taxon>Spirurina</taxon>
        <taxon>Ascaridomorpha</taxon>
        <taxon>Ascaridoidea</taxon>
        <taxon>Ascarididae</taxon>
        <taxon>Parascaris</taxon>
    </lineage>
</organism>
<feature type="domain" description="Glutamine amidotransferase type-2" evidence="15">
    <location>
        <begin position="39"/>
        <end position="291"/>
    </location>
</feature>
<keyword evidence="5 11" id="KW-0808">Transferase</keyword>
<dbReference type="InterPro" id="IPR029057">
    <property type="entry name" value="PRTase-like"/>
</dbReference>
<evidence type="ECO:0000313" key="17">
    <source>
        <dbReference type="WBParaSite" id="PgR010_g114_t03"/>
    </source>
</evidence>
<dbReference type="NCBIfam" id="TIGR01134">
    <property type="entry name" value="purF"/>
    <property type="match status" value="1"/>
</dbReference>
<dbReference type="PIRSF" id="PIRSF000485">
    <property type="entry name" value="Amd_phspho_trans"/>
    <property type="match status" value="1"/>
</dbReference>
<feature type="binding site" evidence="13">
    <location>
        <position position="417"/>
    </location>
    <ligand>
        <name>Mg(2+)</name>
        <dbReference type="ChEBI" id="CHEBI:18420"/>
    </ligand>
</feature>
<evidence type="ECO:0000256" key="6">
    <source>
        <dbReference type="ARBA" id="ARBA00022755"/>
    </source>
</evidence>
<dbReference type="Gene3D" id="3.40.50.2020">
    <property type="match status" value="1"/>
</dbReference>
<evidence type="ECO:0000256" key="3">
    <source>
        <dbReference type="ARBA" id="ARBA00011941"/>
    </source>
</evidence>
<keyword evidence="7" id="KW-0315">Glutamine amidotransferase</keyword>
<dbReference type="EC" id="2.4.2.14" evidence="3 11"/>
<feature type="binding site" evidence="14">
    <location>
        <position position="514"/>
    </location>
    <ligand>
        <name>[4Fe-4S] cluster</name>
        <dbReference type="ChEBI" id="CHEBI:49883"/>
    </ligand>
</feature>
<dbReference type="AlphaFoldDB" id="A0A915AK65"/>